<evidence type="ECO:0000256" key="9">
    <source>
        <dbReference type="RuleBase" id="RU365103"/>
    </source>
</evidence>
<dbReference type="EC" id="2.4.99.12" evidence="2 9"/>
<dbReference type="GO" id="GO:0009245">
    <property type="term" value="P:lipid A biosynthetic process"/>
    <property type="evidence" value="ECO:0007669"/>
    <property type="project" value="TreeGrafter"/>
</dbReference>
<comment type="subcellular location">
    <subcellularLocation>
        <location evidence="9">Cell membrane</location>
    </subcellularLocation>
</comment>
<sequence length="388" mass="45637">MIYSFLYSLVMLIVLPFIKIKSQIKGFDFSLKERFVLYKDKGDSYIWFHCASVGELNTLKPLYEYYKDKYKILITVFSPRGKKYAIENFKEAKIRELPFDLGFLVKRFLNIYKPKALIIVEEELWYNLIKTSSKKIPVISINARISPSSFKFYKKFSFFFRKVFNYFSLILARTKEDKDIISYFVNEEKIKVCGDLKFVSSLNSKDINLTFPTDKKIIVAGSTYKIEEEMLLDILKKLDNIILVLAPRHLERLQELENLVREKGFNYQFLSKSKDIKEKVLIVDKMGYLSSLYNYADATFVGGTIENIGGHNILEALLKNKPVIIGKNYQKIKPIYEQFKEYITIVNSKEELLNAIKENLSKKTDINIQEKIDKIFKCYIQNLEKYIK</sequence>
<evidence type="ECO:0000256" key="8">
    <source>
        <dbReference type="PIRSR" id="PIRSR639901-2"/>
    </source>
</evidence>
<evidence type="ECO:0000256" key="2">
    <source>
        <dbReference type="ARBA" id="ARBA00012621"/>
    </source>
</evidence>
<dbReference type="EMBL" id="REFO01000012">
    <property type="protein sequence ID" value="RMA96085.1"/>
    <property type="molecule type" value="Genomic_DNA"/>
</dbReference>
<evidence type="ECO:0000256" key="3">
    <source>
        <dbReference type="ARBA" id="ARBA00019077"/>
    </source>
</evidence>
<gene>
    <name evidence="11" type="ORF">CLV39_1096</name>
</gene>
<proteinExistence type="inferred from homology"/>
<dbReference type="InterPro" id="IPR038107">
    <property type="entry name" value="Glycos_transf_N_sf"/>
</dbReference>
<dbReference type="OrthoDB" id="9789797at2"/>
<dbReference type="Pfam" id="PF04413">
    <property type="entry name" value="Glycos_transf_N"/>
    <property type="match status" value="1"/>
</dbReference>
<dbReference type="Gene3D" id="3.40.50.11720">
    <property type="entry name" value="3-Deoxy-D-manno-octulosonic-acid transferase, N-terminal domain"/>
    <property type="match status" value="1"/>
</dbReference>
<dbReference type="GO" id="GO:0009244">
    <property type="term" value="P:lipopolysaccharide core region biosynthetic process"/>
    <property type="evidence" value="ECO:0007669"/>
    <property type="project" value="UniProtKB-UniRule"/>
</dbReference>
<comment type="similarity">
    <text evidence="9">Belongs to the glycosyltransferase group 1 family.</text>
</comment>
<feature type="site" description="Transition state stabilizer" evidence="8">
    <location>
        <position position="197"/>
    </location>
</feature>
<keyword evidence="4 9" id="KW-0808">Transferase</keyword>
<organism evidence="11 12">
    <name type="scientific">Hydrogenothermus marinus</name>
    <dbReference type="NCBI Taxonomy" id="133270"/>
    <lineage>
        <taxon>Bacteria</taxon>
        <taxon>Pseudomonadati</taxon>
        <taxon>Aquificota</taxon>
        <taxon>Aquificia</taxon>
        <taxon>Aquificales</taxon>
        <taxon>Hydrogenothermaceae</taxon>
        <taxon>Hydrogenothermus</taxon>
    </lineage>
</organism>
<feature type="active site" description="Proton acceptor" evidence="7">
    <location>
        <position position="55"/>
    </location>
</feature>
<evidence type="ECO:0000256" key="1">
    <source>
        <dbReference type="ARBA" id="ARBA00004713"/>
    </source>
</evidence>
<feature type="domain" description="3-deoxy-D-manno-octulosonic-acid transferase N-terminal" evidence="10">
    <location>
        <begin position="31"/>
        <end position="198"/>
    </location>
</feature>
<keyword evidence="9" id="KW-0448">Lipopolysaccharide biosynthesis</keyword>
<dbReference type="InterPro" id="IPR007507">
    <property type="entry name" value="Glycos_transf_N"/>
</dbReference>
<comment type="pathway">
    <text evidence="1 9">Bacterial outer membrane biogenesis; LPS core biosynthesis.</text>
</comment>
<dbReference type="Proteomes" id="UP000280842">
    <property type="component" value="Unassembled WGS sequence"/>
</dbReference>
<accession>A0A3M0BNT6</accession>
<dbReference type="PANTHER" id="PTHR42755:SF1">
    <property type="entry name" value="3-DEOXY-D-MANNO-OCTULOSONIC ACID TRANSFERASE, MITOCHONDRIAL-RELATED"/>
    <property type="match status" value="1"/>
</dbReference>
<evidence type="ECO:0000313" key="11">
    <source>
        <dbReference type="EMBL" id="RMA96085.1"/>
    </source>
</evidence>
<evidence type="ECO:0000313" key="12">
    <source>
        <dbReference type="Proteomes" id="UP000280842"/>
    </source>
</evidence>
<protein>
    <recommendedName>
        <fullName evidence="3 9">3-deoxy-D-manno-octulosonic acid transferase</fullName>
        <shortName evidence="9">Kdo transferase</shortName>
        <ecNumber evidence="2 9">2.4.99.12</ecNumber>
    </recommendedName>
    <alternativeName>
        <fullName evidence="5 9">Lipid IV(A) 3-deoxy-D-manno-octulosonic acid transferase</fullName>
    </alternativeName>
</protein>
<keyword evidence="9" id="KW-1003">Cell membrane</keyword>
<comment type="function">
    <text evidence="9">Involved in lipopolysaccharide (LPS) biosynthesis. Catalyzes the transfer of 3-deoxy-D-manno-octulosonate (Kdo) residue(s) from CMP-Kdo to lipid IV(A), the tetraacyldisaccharide-1,4'-bisphosphate precursor of lipid A.</text>
</comment>
<dbReference type="PANTHER" id="PTHR42755">
    <property type="entry name" value="3-DEOXY-MANNO-OCTULOSONATE CYTIDYLYLTRANSFERASE"/>
    <property type="match status" value="1"/>
</dbReference>
<keyword evidence="9" id="KW-0472">Membrane</keyword>
<dbReference type="AlphaFoldDB" id="A0A3M0BNT6"/>
<dbReference type="GO" id="GO:0043842">
    <property type="term" value="F:Kdo transferase activity"/>
    <property type="evidence" value="ECO:0007669"/>
    <property type="project" value="UniProtKB-EC"/>
</dbReference>
<dbReference type="InterPro" id="IPR039901">
    <property type="entry name" value="Kdotransferase"/>
</dbReference>
<keyword evidence="12" id="KW-1185">Reference proteome</keyword>
<comment type="catalytic activity">
    <reaction evidence="6 9">
        <text>lipid IVA (E. coli) + CMP-3-deoxy-beta-D-manno-octulosonate = alpha-Kdo-(2-&gt;6)-lipid IVA (E. coli) + CMP + H(+)</text>
        <dbReference type="Rhea" id="RHEA:28066"/>
        <dbReference type="ChEBI" id="CHEBI:15378"/>
        <dbReference type="ChEBI" id="CHEBI:58603"/>
        <dbReference type="ChEBI" id="CHEBI:60364"/>
        <dbReference type="ChEBI" id="CHEBI:60377"/>
        <dbReference type="ChEBI" id="CHEBI:85987"/>
        <dbReference type="EC" id="2.4.99.12"/>
    </reaction>
</comment>
<dbReference type="RefSeq" id="WP_121923219.1">
    <property type="nucleotide sequence ID" value="NZ_REFO01000012.1"/>
</dbReference>
<feature type="site" description="Transition state stabilizer" evidence="8">
    <location>
        <position position="121"/>
    </location>
</feature>
<dbReference type="Gene3D" id="3.40.50.2000">
    <property type="entry name" value="Glycogen Phosphorylase B"/>
    <property type="match status" value="1"/>
</dbReference>
<name>A0A3M0BNT6_9AQUI</name>
<dbReference type="UniPathway" id="UPA00958"/>
<evidence type="ECO:0000259" key="10">
    <source>
        <dbReference type="Pfam" id="PF04413"/>
    </source>
</evidence>
<dbReference type="GO" id="GO:0005886">
    <property type="term" value="C:plasma membrane"/>
    <property type="evidence" value="ECO:0007669"/>
    <property type="project" value="UniProtKB-SubCell"/>
</dbReference>
<comment type="caution">
    <text evidence="11">The sequence shown here is derived from an EMBL/GenBank/DDBJ whole genome shotgun (WGS) entry which is preliminary data.</text>
</comment>
<dbReference type="SUPFAM" id="SSF53756">
    <property type="entry name" value="UDP-Glycosyltransferase/glycogen phosphorylase"/>
    <property type="match status" value="1"/>
</dbReference>
<evidence type="ECO:0000256" key="4">
    <source>
        <dbReference type="ARBA" id="ARBA00022679"/>
    </source>
</evidence>
<reference evidence="11 12" key="1">
    <citation type="submission" date="2018-10" db="EMBL/GenBank/DDBJ databases">
        <title>Genomic Encyclopedia of Archaeal and Bacterial Type Strains, Phase II (KMG-II): from individual species to whole genera.</title>
        <authorList>
            <person name="Goeker M."/>
        </authorList>
    </citation>
    <scope>NUCLEOTIDE SEQUENCE [LARGE SCALE GENOMIC DNA]</scope>
    <source>
        <strain evidence="11 12">VM1</strain>
    </source>
</reference>
<evidence type="ECO:0000256" key="6">
    <source>
        <dbReference type="ARBA" id="ARBA00049183"/>
    </source>
</evidence>
<evidence type="ECO:0000256" key="5">
    <source>
        <dbReference type="ARBA" id="ARBA00031445"/>
    </source>
</evidence>
<evidence type="ECO:0000256" key="7">
    <source>
        <dbReference type="PIRSR" id="PIRSR639901-1"/>
    </source>
</evidence>